<evidence type="ECO:0000256" key="7">
    <source>
        <dbReference type="SAM" id="MobiDB-lite"/>
    </source>
</evidence>
<dbReference type="Proteomes" id="UP000886885">
    <property type="component" value="Chromosome 5D"/>
</dbReference>
<comment type="subcellular location">
    <subcellularLocation>
        <location evidence="1">Membrane</location>
        <topology evidence="1">Multi-pass membrane protein</topology>
    </subcellularLocation>
</comment>
<evidence type="ECO:0000256" key="5">
    <source>
        <dbReference type="ARBA" id="ARBA00022989"/>
    </source>
</evidence>
<sequence length="231" mass="26376">MEASQSNTTTDTANPNPIPNNTNSILSSTPVWPTIDGPLGLTEDESLTYARRFYKFGFALLPWLWAVNCFYFWPVLFNSRSFPRIRPLRMPSNSSVKDRSSIGINVVYAFVNLPGKHELKFFLWSSVLVVDYVNVHCSCFRLFDVDINERFMVYCCLFQKQLYKWINIEQLSVGLSAIDVIRSAVGFTVFTTVLCSWAFTFAIGGEQLFGPVWDKLVMYNVADRLGLTGWI</sequence>
<keyword evidence="4" id="KW-0914">Notch signaling pathway</keyword>
<evidence type="ECO:0000256" key="1">
    <source>
        <dbReference type="ARBA" id="ARBA00004141"/>
    </source>
</evidence>
<reference evidence="9" key="1">
    <citation type="journal article" date="2020" name="bioRxiv">
        <title>Hybrid origin of Populus tomentosa Carr. identified through genome sequencing and phylogenomic analysis.</title>
        <authorList>
            <person name="An X."/>
            <person name="Gao K."/>
            <person name="Chen Z."/>
            <person name="Li J."/>
            <person name="Yang X."/>
            <person name="Yang X."/>
            <person name="Zhou J."/>
            <person name="Guo T."/>
            <person name="Zhao T."/>
            <person name="Huang S."/>
            <person name="Miao D."/>
            <person name="Khan W.U."/>
            <person name="Rao P."/>
            <person name="Ye M."/>
            <person name="Lei B."/>
            <person name="Liao W."/>
            <person name="Wang J."/>
            <person name="Ji L."/>
            <person name="Li Y."/>
            <person name="Guo B."/>
            <person name="Mustafa N.S."/>
            <person name="Li S."/>
            <person name="Yun Q."/>
            <person name="Keller S.R."/>
            <person name="Mao J."/>
            <person name="Zhang R."/>
            <person name="Strauss S.H."/>
        </authorList>
    </citation>
    <scope>NUCLEOTIDE SEQUENCE</scope>
    <source>
        <strain evidence="9">GM15</strain>
        <tissue evidence="9">Leaf</tissue>
    </source>
</reference>
<keyword evidence="3 8" id="KW-0812">Transmembrane</keyword>
<evidence type="ECO:0000256" key="6">
    <source>
        <dbReference type="ARBA" id="ARBA00023136"/>
    </source>
</evidence>
<protein>
    <recommendedName>
        <fullName evidence="11">Gamma-secretase subunit PEN-2</fullName>
    </recommendedName>
</protein>
<proteinExistence type="inferred from homology"/>
<feature type="transmembrane region" description="Helical" evidence="8">
    <location>
        <begin position="56"/>
        <end position="77"/>
    </location>
</feature>
<evidence type="ECO:0000256" key="4">
    <source>
        <dbReference type="ARBA" id="ARBA00022976"/>
    </source>
</evidence>
<dbReference type="GO" id="GO:0007219">
    <property type="term" value="P:Notch signaling pathway"/>
    <property type="evidence" value="ECO:0007669"/>
    <property type="project" value="UniProtKB-KW"/>
</dbReference>
<dbReference type="OrthoDB" id="524898at2759"/>
<evidence type="ECO:0000256" key="8">
    <source>
        <dbReference type="SAM" id="Phobius"/>
    </source>
</evidence>
<dbReference type="AlphaFoldDB" id="A0A8X8A2R8"/>
<name>A0A8X8A2R8_POPTO</name>
<comment type="similarity">
    <text evidence="2">Belongs to the PEN-2 family.</text>
</comment>
<dbReference type="PANTHER" id="PTHR16318">
    <property type="entry name" value="GAMMA-SECRETASE SUBUNIT PEN-2"/>
    <property type="match status" value="1"/>
</dbReference>
<evidence type="ECO:0000256" key="2">
    <source>
        <dbReference type="ARBA" id="ARBA00009607"/>
    </source>
</evidence>
<keyword evidence="10" id="KW-1185">Reference proteome</keyword>
<evidence type="ECO:0000313" key="9">
    <source>
        <dbReference type="EMBL" id="KAG6773440.1"/>
    </source>
</evidence>
<feature type="region of interest" description="Disordered" evidence="7">
    <location>
        <begin position="1"/>
        <end position="25"/>
    </location>
</feature>
<dbReference type="InterPro" id="IPR019379">
    <property type="entry name" value="Gamma_Secretase_Asp_P_PEN2"/>
</dbReference>
<evidence type="ECO:0000313" key="10">
    <source>
        <dbReference type="Proteomes" id="UP000886885"/>
    </source>
</evidence>
<accession>A0A8X8A2R8</accession>
<evidence type="ECO:0000256" key="3">
    <source>
        <dbReference type="ARBA" id="ARBA00022692"/>
    </source>
</evidence>
<gene>
    <name evidence="9" type="ORF">POTOM_020718</name>
</gene>
<keyword evidence="5 8" id="KW-1133">Transmembrane helix</keyword>
<dbReference type="Pfam" id="PF10251">
    <property type="entry name" value="PEN-2"/>
    <property type="match status" value="2"/>
</dbReference>
<dbReference type="GO" id="GO:0070765">
    <property type="term" value="C:gamma-secretase complex"/>
    <property type="evidence" value="ECO:0007669"/>
    <property type="project" value="TreeGrafter"/>
</dbReference>
<dbReference type="EMBL" id="JAAWWB010000010">
    <property type="protein sequence ID" value="KAG6773440.1"/>
    <property type="molecule type" value="Genomic_DNA"/>
</dbReference>
<dbReference type="PANTHER" id="PTHR16318:SF0">
    <property type="entry name" value="GAMMA-SECRETASE SUBUNIT PEN-2"/>
    <property type="match status" value="1"/>
</dbReference>
<organism evidence="9 10">
    <name type="scientific">Populus tomentosa</name>
    <name type="common">Chinese white poplar</name>
    <dbReference type="NCBI Taxonomy" id="118781"/>
    <lineage>
        <taxon>Eukaryota</taxon>
        <taxon>Viridiplantae</taxon>
        <taxon>Streptophyta</taxon>
        <taxon>Embryophyta</taxon>
        <taxon>Tracheophyta</taxon>
        <taxon>Spermatophyta</taxon>
        <taxon>Magnoliopsida</taxon>
        <taxon>eudicotyledons</taxon>
        <taxon>Gunneridae</taxon>
        <taxon>Pentapetalae</taxon>
        <taxon>rosids</taxon>
        <taxon>fabids</taxon>
        <taxon>Malpighiales</taxon>
        <taxon>Salicaceae</taxon>
        <taxon>Saliceae</taxon>
        <taxon>Populus</taxon>
    </lineage>
</organism>
<comment type="caution">
    <text evidence="9">The sequence shown here is derived from an EMBL/GenBank/DDBJ whole genome shotgun (WGS) entry which is preliminary data.</text>
</comment>
<evidence type="ECO:0008006" key="11">
    <source>
        <dbReference type="Google" id="ProtNLM"/>
    </source>
</evidence>
<keyword evidence="6 8" id="KW-0472">Membrane</keyword>